<accession>A0A699QWC2</accession>
<reference evidence="1" key="1">
    <citation type="journal article" date="2019" name="Sci. Rep.">
        <title>Draft genome of Tanacetum cinerariifolium, the natural source of mosquito coil.</title>
        <authorList>
            <person name="Yamashiro T."/>
            <person name="Shiraishi A."/>
            <person name="Satake H."/>
            <person name="Nakayama K."/>
        </authorList>
    </citation>
    <scope>NUCLEOTIDE SEQUENCE</scope>
</reference>
<protein>
    <recommendedName>
        <fullName evidence="2">Synaptobrevin, longin-like domain protein</fullName>
    </recommendedName>
</protein>
<organism evidence="1">
    <name type="scientific">Tanacetum cinerariifolium</name>
    <name type="common">Dalmatian daisy</name>
    <name type="synonym">Chrysanthemum cinerariifolium</name>
    <dbReference type="NCBI Taxonomy" id="118510"/>
    <lineage>
        <taxon>Eukaryota</taxon>
        <taxon>Viridiplantae</taxon>
        <taxon>Streptophyta</taxon>
        <taxon>Embryophyta</taxon>
        <taxon>Tracheophyta</taxon>
        <taxon>Spermatophyta</taxon>
        <taxon>Magnoliopsida</taxon>
        <taxon>eudicotyledons</taxon>
        <taxon>Gunneridae</taxon>
        <taxon>Pentapetalae</taxon>
        <taxon>asterids</taxon>
        <taxon>campanulids</taxon>
        <taxon>Asterales</taxon>
        <taxon>Asteraceae</taxon>
        <taxon>Asteroideae</taxon>
        <taxon>Anthemideae</taxon>
        <taxon>Anthemidinae</taxon>
        <taxon>Tanacetum</taxon>
    </lineage>
</organism>
<comment type="caution">
    <text evidence="1">The sequence shown here is derived from an EMBL/GenBank/DDBJ whole genome shotgun (WGS) entry which is preliminary data.</text>
</comment>
<evidence type="ECO:0008006" key="2">
    <source>
        <dbReference type="Google" id="ProtNLM"/>
    </source>
</evidence>
<gene>
    <name evidence="1" type="ORF">Tci_849715</name>
</gene>
<evidence type="ECO:0000313" key="1">
    <source>
        <dbReference type="EMBL" id="GFC77745.1"/>
    </source>
</evidence>
<feature type="non-terminal residue" evidence="1">
    <location>
        <position position="152"/>
    </location>
</feature>
<dbReference type="EMBL" id="BKCJ011062447">
    <property type="protein sequence ID" value="GFC77745.1"/>
    <property type="molecule type" value="Genomic_DNA"/>
</dbReference>
<proteinExistence type="predicted"/>
<sequence length="152" mass="17372">MIAILEKSEHNIDFYQIVDFIEASHIWYALTINSTVYVLHIRQFWSTARIETTNEGTKILATVDGKPRTISKSSIRRNLKLNDEEGIGSLPETELFKNLALMGYNILPNQRFTFQKGQFSHQWKFLIKNLATAVGEGSTIPTEPHHTPSPQE</sequence>
<name>A0A699QWC2_TANCI</name>
<dbReference type="AlphaFoldDB" id="A0A699QWC2"/>